<feature type="compositionally biased region" description="Basic and acidic residues" evidence="1">
    <location>
        <begin position="17"/>
        <end position="27"/>
    </location>
</feature>
<keyword evidence="2" id="KW-1185">Reference proteome</keyword>
<feature type="compositionally biased region" description="Low complexity" evidence="1">
    <location>
        <begin position="29"/>
        <end position="45"/>
    </location>
</feature>
<feature type="compositionally biased region" description="Polar residues" evidence="1">
    <location>
        <begin position="50"/>
        <end position="66"/>
    </location>
</feature>
<proteinExistence type="predicted"/>
<dbReference type="AlphaFoldDB" id="A0AAF3EYK8"/>
<dbReference type="Proteomes" id="UP000887575">
    <property type="component" value="Unassembled WGS sequence"/>
</dbReference>
<organism evidence="2 3">
    <name type="scientific">Mesorhabditis belari</name>
    <dbReference type="NCBI Taxonomy" id="2138241"/>
    <lineage>
        <taxon>Eukaryota</taxon>
        <taxon>Metazoa</taxon>
        <taxon>Ecdysozoa</taxon>
        <taxon>Nematoda</taxon>
        <taxon>Chromadorea</taxon>
        <taxon>Rhabditida</taxon>
        <taxon>Rhabditina</taxon>
        <taxon>Rhabditomorpha</taxon>
        <taxon>Rhabditoidea</taxon>
        <taxon>Rhabditidae</taxon>
        <taxon>Mesorhabditinae</taxon>
        <taxon>Mesorhabditis</taxon>
    </lineage>
</organism>
<evidence type="ECO:0000313" key="3">
    <source>
        <dbReference type="WBParaSite" id="MBELARI_LOCUS19303"/>
    </source>
</evidence>
<evidence type="ECO:0000256" key="1">
    <source>
        <dbReference type="SAM" id="MobiDB-lite"/>
    </source>
</evidence>
<dbReference type="WBParaSite" id="MBELARI_LOCUS19303">
    <property type="protein sequence ID" value="MBELARI_LOCUS19303"/>
    <property type="gene ID" value="MBELARI_LOCUS19303"/>
</dbReference>
<accession>A0AAF3EYK8</accession>
<protein>
    <submittedName>
        <fullName evidence="3">Uncharacterized protein</fullName>
    </submittedName>
</protein>
<feature type="region of interest" description="Disordered" evidence="1">
    <location>
        <begin position="14"/>
        <end position="97"/>
    </location>
</feature>
<feature type="compositionally biased region" description="Basic and acidic residues" evidence="1">
    <location>
        <begin position="83"/>
        <end position="94"/>
    </location>
</feature>
<sequence>MEFVSACFRFWCTKDPTPPEKKTKDEICTIQPSTSTQSQPSPSIPVSARVQHSPNNSNQGTLSRPSQGRRRAQSLSQGTKPGKGIDPEERDAINEARNNFTVRSVTQFMKSRGDIYGGDFGRVKITKAQLQGNH</sequence>
<name>A0AAF3EYK8_9BILA</name>
<reference evidence="3" key="1">
    <citation type="submission" date="2024-02" db="UniProtKB">
        <authorList>
            <consortium name="WormBaseParasite"/>
        </authorList>
    </citation>
    <scope>IDENTIFICATION</scope>
</reference>
<evidence type="ECO:0000313" key="2">
    <source>
        <dbReference type="Proteomes" id="UP000887575"/>
    </source>
</evidence>